<dbReference type="NCBIfam" id="NF004847">
    <property type="entry name" value="PRK06198.1"/>
    <property type="match status" value="1"/>
</dbReference>
<dbReference type="FunFam" id="3.40.50.720:FF:000084">
    <property type="entry name" value="Short-chain dehydrogenase reductase"/>
    <property type="match status" value="1"/>
</dbReference>
<evidence type="ECO:0000256" key="2">
    <source>
        <dbReference type="ARBA" id="ARBA00023002"/>
    </source>
</evidence>
<dbReference type="InterPro" id="IPR020904">
    <property type="entry name" value="Sc_DH/Rdtase_CS"/>
</dbReference>
<keyword evidence="2" id="KW-0560">Oxidoreductase</keyword>
<name>A0A6B1FZ58_9CHLR</name>
<sequence>MAIDPSSLQGKIAVVTGSTQGLGEAAVRLLAERGAAGIIVSGRNAERGNAVAADLRGGGCAAHFVQADLAEVDACRSIVAEADRQFGALHVLVNSGALTVRGNIWDTTPELFDKIIAVNTRAPLLLMQDACKLMRREGNGGSIVNISSVASFGSEQFLLPYTASKSALNAMTKNVAFAVMRYQIRVNAIAVGWMDSPAEDFIQRTFHSDGEDWLDKAEAEQPFGRLLKTDEVARAIAFLASDESGMMTGSLIDFDQSVRGAGPVSKPPPLDDPYWNVGAIDRAWQ</sequence>
<dbReference type="GO" id="GO:0016491">
    <property type="term" value="F:oxidoreductase activity"/>
    <property type="evidence" value="ECO:0007669"/>
    <property type="project" value="UniProtKB-KW"/>
</dbReference>
<dbReference type="PRINTS" id="PR00081">
    <property type="entry name" value="GDHRDH"/>
</dbReference>
<protein>
    <submittedName>
        <fullName evidence="3">SDR family oxidoreductase</fullName>
    </submittedName>
</protein>
<accession>A0A6B1FZ58</accession>
<dbReference type="PANTHER" id="PTHR24321">
    <property type="entry name" value="DEHYDROGENASES, SHORT CHAIN"/>
    <property type="match status" value="1"/>
</dbReference>
<dbReference type="PROSITE" id="PS00061">
    <property type="entry name" value="ADH_SHORT"/>
    <property type="match status" value="1"/>
</dbReference>
<dbReference type="PRINTS" id="PR00080">
    <property type="entry name" value="SDRFAMILY"/>
</dbReference>
<organism evidence="3">
    <name type="scientific">Caldilineaceae bacterium SB0675_bin_29</name>
    <dbReference type="NCBI Taxonomy" id="2605266"/>
    <lineage>
        <taxon>Bacteria</taxon>
        <taxon>Bacillati</taxon>
        <taxon>Chloroflexota</taxon>
        <taxon>Caldilineae</taxon>
        <taxon>Caldilineales</taxon>
        <taxon>Caldilineaceae</taxon>
    </lineage>
</organism>
<proteinExistence type="inferred from homology"/>
<dbReference type="PANTHER" id="PTHR24321:SF8">
    <property type="entry name" value="ESTRADIOL 17-BETA-DEHYDROGENASE 8-RELATED"/>
    <property type="match status" value="1"/>
</dbReference>
<comment type="caution">
    <text evidence="3">The sequence shown here is derived from an EMBL/GenBank/DDBJ whole genome shotgun (WGS) entry which is preliminary data.</text>
</comment>
<evidence type="ECO:0000256" key="1">
    <source>
        <dbReference type="ARBA" id="ARBA00006484"/>
    </source>
</evidence>
<dbReference type="AlphaFoldDB" id="A0A6B1FZ58"/>
<dbReference type="EMBL" id="VYDA01000272">
    <property type="protein sequence ID" value="MYH61540.1"/>
    <property type="molecule type" value="Genomic_DNA"/>
</dbReference>
<dbReference type="InterPro" id="IPR036291">
    <property type="entry name" value="NAD(P)-bd_dom_sf"/>
</dbReference>
<gene>
    <name evidence="3" type="ORF">F4148_07160</name>
</gene>
<reference evidence="3" key="1">
    <citation type="submission" date="2019-09" db="EMBL/GenBank/DDBJ databases">
        <title>Characterisation of the sponge microbiome using genome-centric metagenomics.</title>
        <authorList>
            <person name="Engelberts J.P."/>
            <person name="Robbins S.J."/>
            <person name="De Goeij J.M."/>
            <person name="Aranda M."/>
            <person name="Bell S.C."/>
            <person name="Webster N.S."/>
        </authorList>
    </citation>
    <scope>NUCLEOTIDE SEQUENCE</scope>
    <source>
        <strain evidence="3">SB0675_bin_29</strain>
    </source>
</reference>
<dbReference type="CDD" id="cd05233">
    <property type="entry name" value="SDR_c"/>
    <property type="match status" value="1"/>
</dbReference>
<comment type="similarity">
    <text evidence="1">Belongs to the short-chain dehydrogenases/reductases (SDR) family.</text>
</comment>
<dbReference type="Pfam" id="PF13561">
    <property type="entry name" value="adh_short_C2"/>
    <property type="match status" value="1"/>
</dbReference>
<dbReference type="InterPro" id="IPR002347">
    <property type="entry name" value="SDR_fam"/>
</dbReference>
<dbReference type="Gene3D" id="3.40.50.720">
    <property type="entry name" value="NAD(P)-binding Rossmann-like Domain"/>
    <property type="match status" value="1"/>
</dbReference>
<dbReference type="SUPFAM" id="SSF51735">
    <property type="entry name" value="NAD(P)-binding Rossmann-fold domains"/>
    <property type="match status" value="1"/>
</dbReference>
<evidence type="ECO:0000313" key="3">
    <source>
        <dbReference type="EMBL" id="MYH61540.1"/>
    </source>
</evidence>